<accession>A0A383F229</accession>
<dbReference type="AlphaFoldDB" id="A0A383F229"/>
<gene>
    <name evidence="4" type="ORF">METZ01_LOCUS515587</name>
</gene>
<dbReference type="Gene3D" id="3.40.109.10">
    <property type="entry name" value="NADH Oxidase"/>
    <property type="match status" value="1"/>
</dbReference>
<dbReference type="InterPro" id="IPR000415">
    <property type="entry name" value="Nitroreductase-like"/>
</dbReference>
<dbReference type="SUPFAM" id="SSF55469">
    <property type="entry name" value="FMN-dependent nitroreductase-like"/>
    <property type="match status" value="1"/>
</dbReference>
<dbReference type="CDD" id="cd02138">
    <property type="entry name" value="TdsD-like"/>
    <property type="match status" value="1"/>
</dbReference>
<dbReference type="GO" id="GO:0016491">
    <property type="term" value="F:oxidoreductase activity"/>
    <property type="evidence" value="ECO:0007669"/>
    <property type="project" value="UniProtKB-KW"/>
</dbReference>
<dbReference type="PANTHER" id="PTHR43673:SF10">
    <property type="entry name" value="NADH DEHYDROGENASE_NAD(P)H NITROREDUCTASE XCC3605-RELATED"/>
    <property type="match status" value="1"/>
</dbReference>
<protein>
    <recommendedName>
        <fullName evidence="3">Nitroreductase domain-containing protein</fullName>
    </recommendedName>
</protein>
<proteinExistence type="inferred from homology"/>
<evidence type="ECO:0000259" key="3">
    <source>
        <dbReference type="Pfam" id="PF00881"/>
    </source>
</evidence>
<dbReference type="EMBL" id="UINC01230554">
    <property type="protein sequence ID" value="SVE62733.1"/>
    <property type="molecule type" value="Genomic_DNA"/>
</dbReference>
<organism evidence="4">
    <name type="scientific">marine metagenome</name>
    <dbReference type="NCBI Taxonomy" id="408172"/>
    <lineage>
        <taxon>unclassified sequences</taxon>
        <taxon>metagenomes</taxon>
        <taxon>ecological metagenomes</taxon>
    </lineage>
</organism>
<dbReference type="Pfam" id="PF00881">
    <property type="entry name" value="Nitroreductase"/>
    <property type="match status" value="1"/>
</dbReference>
<reference evidence="4" key="1">
    <citation type="submission" date="2018-05" db="EMBL/GenBank/DDBJ databases">
        <authorList>
            <person name="Lanie J.A."/>
            <person name="Ng W.-L."/>
            <person name="Kazmierczak K.M."/>
            <person name="Andrzejewski T.M."/>
            <person name="Davidsen T.M."/>
            <person name="Wayne K.J."/>
            <person name="Tettelin H."/>
            <person name="Glass J.I."/>
            <person name="Rusch D."/>
            <person name="Podicherti R."/>
            <person name="Tsui H.-C.T."/>
            <person name="Winkler M.E."/>
        </authorList>
    </citation>
    <scope>NUCLEOTIDE SEQUENCE</scope>
</reference>
<comment type="similarity">
    <text evidence="1">Belongs to the nitroreductase family.</text>
</comment>
<dbReference type="InterPro" id="IPR029479">
    <property type="entry name" value="Nitroreductase"/>
</dbReference>
<dbReference type="PANTHER" id="PTHR43673">
    <property type="entry name" value="NAD(P)H NITROREDUCTASE YDGI-RELATED"/>
    <property type="match status" value="1"/>
</dbReference>
<evidence type="ECO:0000256" key="1">
    <source>
        <dbReference type="ARBA" id="ARBA00007118"/>
    </source>
</evidence>
<evidence type="ECO:0000256" key="2">
    <source>
        <dbReference type="ARBA" id="ARBA00023002"/>
    </source>
</evidence>
<sequence>MKKSAINDFPILDQLRDRWSPRAFSSRPVPPESVRSFLEAARWAPSCFNAQPWRFIIATRETDSEFQSALSCLVEGNQKWAQHAPFLLFAIARMNFENGKENRHAFYDTGQAMALLSVQATTLGLFVHQMAGIVHDQIQQIYGLPEGYEAVSAAAIGYYGETDTLAENLREMEVAPRARMALSETVYA</sequence>
<evidence type="ECO:0000313" key="4">
    <source>
        <dbReference type="EMBL" id="SVE62733.1"/>
    </source>
</evidence>
<name>A0A383F229_9ZZZZ</name>
<keyword evidence="2" id="KW-0560">Oxidoreductase</keyword>
<feature type="domain" description="Nitroreductase" evidence="3">
    <location>
        <begin position="15"/>
        <end position="158"/>
    </location>
</feature>
<feature type="non-terminal residue" evidence="4">
    <location>
        <position position="188"/>
    </location>
</feature>